<name>A0ABV2S5A2_BRAJP</name>
<sequence length="175" mass="19483">MTSNQIVDSSFTAIINAPKDKINIPEWCFNLSEREYQGCSPAHIAAGFTTAPDGKRMSINVEVIGGSLMVQHYVETLGEKDHLILDSTSDVFTPTGRTTIHVTWELSVKEIEPGRCEFTNRVRSHATDEFMTFIGKQGIPFDLFRAQRQPASIAHNQSETPLFAASIERAALRNN</sequence>
<gene>
    <name evidence="1" type="ORF">ABIF63_008467</name>
</gene>
<keyword evidence="2" id="KW-1185">Reference proteome</keyword>
<dbReference type="EMBL" id="JBEPTQ010000002">
    <property type="protein sequence ID" value="MET4724361.1"/>
    <property type="molecule type" value="Genomic_DNA"/>
</dbReference>
<protein>
    <recommendedName>
        <fullName evidence="3">Polyketide cyclase</fullName>
    </recommendedName>
</protein>
<dbReference type="RefSeq" id="WP_038959004.1">
    <property type="nucleotide sequence ID" value="NZ_CP066351.1"/>
</dbReference>
<evidence type="ECO:0008006" key="3">
    <source>
        <dbReference type="Google" id="ProtNLM"/>
    </source>
</evidence>
<reference evidence="1 2" key="1">
    <citation type="submission" date="2024-06" db="EMBL/GenBank/DDBJ databases">
        <title>Genomic Encyclopedia of Type Strains, Phase V (KMG-V): Genome sequencing to study the core and pangenomes of soil and plant-associated prokaryotes.</title>
        <authorList>
            <person name="Whitman W."/>
        </authorList>
    </citation>
    <scope>NUCLEOTIDE SEQUENCE [LARGE SCALE GENOMIC DNA]</scope>
    <source>
        <strain evidence="1 2">USDA 160</strain>
    </source>
</reference>
<organism evidence="1 2">
    <name type="scientific">Bradyrhizobium japonicum</name>
    <dbReference type="NCBI Taxonomy" id="375"/>
    <lineage>
        <taxon>Bacteria</taxon>
        <taxon>Pseudomonadati</taxon>
        <taxon>Pseudomonadota</taxon>
        <taxon>Alphaproteobacteria</taxon>
        <taxon>Hyphomicrobiales</taxon>
        <taxon>Nitrobacteraceae</taxon>
        <taxon>Bradyrhizobium</taxon>
    </lineage>
</organism>
<comment type="caution">
    <text evidence="1">The sequence shown here is derived from an EMBL/GenBank/DDBJ whole genome shotgun (WGS) entry which is preliminary data.</text>
</comment>
<proteinExistence type="predicted"/>
<evidence type="ECO:0000313" key="2">
    <source>
        <dbReference type="Proteomes" id="UP001549291"/>
    </source>
</evidence>
<evidence type="ECO:0000313" key="1">
    <source>
        <dbReference type="EMBL" id="MET4724361.1"/>
    </source>
</evidence>
<accession>A0ABV2S5A2</accession>
<dbReference type="Proteomes" id="UP001549291">
    <property type="component" value="Unassembled WGS sequence"/>
</dbReference>